<evidence type="ECO:0000256" key="1">
    <source>
        <dbReference type="ARBA" id="ARBA00006382"/>
    </source>
</evidence>
<dbReference type="AlphaFoldDB" id="A0A812QJG2"/>
<proteinExistence type="inferred from homology"/>
<keyword evidence="2" id="KW-0560">Oxidoreductase</keyword>
<sequence>MVLADCEFAQLKLQPDFLKALPQAALTGLLCECAASGDISGLRVLIHSGAEVNAATAYDLRTPLHLAAAAGKLDVVKFLIAECGASLQQDRFGLLPIHDAVENSHTEVRRYLQSQKLAAPQQSLQKRRRVDSAETLNSATDKDSADIDELMGTVFELVVKEGVFSYTTVHAEVKHFFQALRFHEVYFKHFTPMQIAKHVHCLIAAKHVARATDDIGGLEFDFKSEHSGFFLSSIGCAREPTGAQLRTIDSVSAFLTHCFEDGKNVALTFMSSEGPAFVGGEERLGIYSVEKGHFEVSRVAEGEASLEVLASSRFLMTKTREAKEQYQIVMEDVVATRRSVVRVVPGHVYPGPCPFGFVVLFATAETVGRHFLKEIWQAMRFVGLIPRRFYLESFANGVITYSLFFPTASDDQVEKLKRTIMHATLLKATPGRSALLYNKVMQSRISHECGLYLLAAVKFVYAFFPKEQYSREYTGVHKVLEQNPAAQRKLETLYRLCMKDLLSTERIYQLISRQPSLAEQFYADFRKIATGECAPSFNTELGSSIDAACSDPQDRQILRMFLTFNQSVRLTNFFKPDIPGAFAFRLDPAIVLKDRPTSLYPEIPYGIYMICGRDFMGFHTRFRDVARGGIRLIMSRDGAAYERNFATLFDECYNLSYTQQNKNKDIPEGGAKGVILPDSNWSGAKDVDGNALMGNSSQSPAATRSCFINYVNALLDCMQPEQNGLFSGHMRGKQEILFFGPDENTAGFMDLGADIARERGYPYWKSLTTGKSVSLGGVPHDTYAMTTTSVHTYVTELLSQLGEDESKITKFQTGGPDGDLGSNEILVSKDNTVAIVDGSGVLYDPAGINRTELRRLATQRLPVKHFNRSLVKTGGFLVVVDDTDVVLPDGTKYLTGAELRDSFHLTPYAAADLFVPCGGRPNSITTDNVKRLFTADGLKPKFRLIVEGANLFLSDGARVALENAGVHVFKDASTNKGGVNSSSLEVFAALALPPEDHSTLMCYDPRKGQAPQFYQDYVQQIKEIIVENAKQEFRAIWQCNKDGIKKVDATRLISSKITKMQDTIMEKFEDMSAAERDQLVRRVLTVAIPPLMLQKLGIEGILERVPANYIAAIVGAWVASRFVYKYGISATEVSFFFFLRGLLSADVDAAQQPFAR</sequence>
<dbReference type="Pfam" id="PF23152">
    <property type="entry name" value="GDH_2nd"/>
    <property type="match status" value="1"/>
</dbReference>
<dbReference type="Gene3D" id="1.25.40.20">
    <property type="entry name" value="Ankyrin repeat-containing domain"/>
    <property type="match status" value="1"/>
</dbReference>
<dbReference type="PANTHER" id="PTHR11606:SF24">
    <property type="entry name" value="NAD-SPECIFIC GLUTAMATE DEHYDROGENASE"/>
    <property type="match status" value="1"/>
</dbReference>
<keyword evidence="8" id="KW-1185">Reference proteome</keyword>
<comment type="caution">
    <text evidence="7">The sequence shown here is derived from an EMBL/GenBank/DDBJ whole genome shotgun (WGS) entry which is preliminary data.</text>
</comment>
<dbReference type="GO" id="GO:0005739">
    <property type="term" value="C:mitochondrion"/>
    <property type="evidence" value="ECO:0007669"/>
    <property type="project" value="TreeGrafter"/>
</dbReference>
<dbReference type="InterPro" id="IPR006096">
    <property type="entry name" value="Glu/Leu/Phe/Val/Trp_DH_C"/>
</dbReference>
<dbReference type="OrthoDB" id="184415at2759"/>
<accession>A0A812QJG2</accession>
<dbReference type="Pfam" id="PF00208">
    <property type="entry name" value="ELFV_dehydrog"/>
    <property type="match status" value="1"/>
</dbReference>
<dbReference type="Pfam" id="PF23147">
    <property type="entry name" value="GDH2_N"/>
    <property type="match status" value="1"/>
</dbReference>
<dbReference type="PANTHER" id="PTHR11606">
    <property type="entry name" value="GLUTAMATE DEHYDROGENASE"/>
    <property type="match status" value="1"/>
</dbReference>
<dbReference type="SUPFAM" id="SSF51735">
    <property type="entry name" value="NAD(P)-binding Rossmann-fold domains"/>
    <property type="match status" value="1"/>
</dbReference>
<feature type="region of interest" description="Disordered" evidence="5">
    <location>
        <begin position="119"/>
        <end position="138"/>
    </location>
</feature>
<reference evidence="7" key="1">
    <citation type="submission" date="2021-02" db="EMBL/GenBank/DDBJ databases">
        <authorList>
            <person name="Dougan E. K."/>
            <person name="Rhodes N."/>
            <person name="Thang M."/>
            <person name="Chan C."/>
        </authorList>
    </citation>
    <scope>NUCLEOTIDE SEQUENCE</scope>
</reference>
<evidence type="ECO:0000256" key="3">
    <source>
        <dbReference type="ARBA" id="ARBA00023027"/>
    </source>
</evidence>
<dbReference type="SUPFAM" id="SSF53223">
    <property type="entry name" value="Aminoacid dehydrogenase-like, N-terminal domain"/>
    <property type="match status" value="1"/>
</dbReference>
<evidence type="ECO:0000256" key="4">
    <source>
        <dbReference type="PROSITE-ProRule" id="PRU00023"/>
    </source>
</evidence>
<dbReference type="PROSITE" id="PS50297">
    <property type="entry name" value="ANK_REP_REGION"/>
    <property type="match status" value="1"/>
</dbReference>
<evidence type="ECO:0000313" key="8">
    <source>
        <dbReference type="Proteomes" id="UP000649617"/>
    </source>
</evidence>
<comment type="similarity">
    <text evidence="1">Belongs to the Glu/Leu/Phe/Val dehydrogenases family.</text>
</comment>
<evidence type="ECO:0000259" key="6">
    <source>
        <dbReference type="SMART" id="SM00839"/>
    </source>
</evidence>
<dbReference type="SMART" id="SM00839">
    <property type="entry name" value="ELFV_dehydrog"/>
    <property type="match status" value="1"/>
</dbReference>
<gene>
    <name evidence="7" type="primary">glud2</name>
    <name evidence="7" type="ORF">SPIL2461_LOCUS9398</name>
</gene>
<name>A0A812QJG2_SYMPI</name>
<evidence type="ECO:0000256" key="2">
    <source>
        <dbReference type="ARBA" id="ARBA00023002"/>
    </source>
</evidence>
<dbReference type="SUPFAM" id="SSF48403">
    <property type="entry name" value="Ankyrin repeat"/>
    <property type="match status" value="1"/>
</dbReference>
<dbReference type="SMART" id="SM00248">
    <property type="entry name" value="ANK"/>
    <property type="match status" value="3"/>
</dbReference>
<dbReference type="EMBL" id="CAJNIZ010016335">
    <property type="protein sequence ID" value="CAE7384538.1"/>
    <property type="molecule type" value="Genomic_DNA"/>
</dbReference>
<dbReference type="PROSITE" id="PS50088">
    <property type="entry name" value="ANK_REPEAT"/>
    <property type="match status" value="1"/>
</dbReference>
<protein>
    <submittedName>
        <fullName evidence="7">Glud2 protein</fullName>
    </submittedName>
</protein>
<keyword evidence="4" id="KW-0040">ANK repeat</keyword>
<dbReference type="InterPro" id="IPR055480">
    <property type="entry name" value="NAD-GDH_N"/>
</dbReference>
<evidence type="ECO:0000313" key="7">
    <source>
        <dbReference type="EMBL" id="CAE7384538.1"/>
    </source>
</evidence>
<dbReference type="InterPro" id="IPR002110">
    <property type="entry name" value="Ankyrin_rpt"/>
</dbReference>
<dbReference type="GO" id="GO:0006538">
    <property type="term" value="P:L-glutamate catabolic process"/>
    <property type="evidence" value="ECO:0007669"/>
    <property type="project" value="TreeGrafter"/>
</dbReference>
<dbReference type="Pfam" id="PF12796">
    <property type="entry name" value="Ank_2"/>
    <property type="match status" value="1"/>
</dbReference>
<keyword evidence="3" id="KW-0520">NAD</keyword>
<dbReference type="Proteomes" id="UP000649617">
    <property type="component" value="Unassembled WGS sequence"/>
</dbReference>
<dbReference type="InterPro" id="IPR036291">
    <property type="entry name" value="NAD(P)-bd_dom_sf"/>
</dbReference>
<dbReference type="Gene3D" id="3.40.50.720">
    <property type="entry name" value="NAD(P)-binding Rossmann-like Domain"/>
    <property type="match status" value="1"/>
</dbReference>
<feature type="domain" description="Glutamate/phenylalanine/leucine/valine/L-tryptophan dehydrogenase C-terminal" evidence="6">
    <location>
        <begin position="777"/>
        <end position="1043"/>
    </location>
</feature>
<organism evidence="7 8">
    <name type="scientific">Symbiodinium pilosum</name>
    <name type="common">Dinoflagellate</name>
    <dbReference type="NCBI Taxonomy" id="2952"/>
    <lineage>
        <taxon>Eukaryota</taxon>
        <taxon>Sar</taxon>
        <taxon>Alveolata</taxon>
        <taxon>Dinophyceae</taxon>
        <taxon>Suessiales</taxon>
        <taxon>Symbiodiniaceae</taxon>
        <taxon>Symbiodinium</taxon>
    </lineage>
</organism>
<feature type="repeat" description="ANK" evidence="4">
    <location>
        <begin position="59"/>
        <end position="80"/>
    </location>
</feature>
<evidence type="ECO:0000256" key="5">
    <source>
        <dbReference type="SAM" id="MobiDB-lite"/>
    </source>
</evidence>
<dbReference type="InterPro" id="IPR036770">
    <property type="entry name" value="Ankyrin_rpt-contain_sf"/>
</dbReference>
<dbReference type="GO" id="GO:0004352">
    <property type="term" value="F:glutamate dehydrogenase (NAD+) activity"/>
    <property type="evidence" value="ECO:0007669"/>
    <property type="project" value="TreeGrafter"/>
</dbReference>
<dbReference type="InterPro" id="IPR056365">
    <property type="entry name" value="NAD-GDH_2nd"/>
</dbReference>
<dbReference type="InterPro" id="IPR046346">
    <property type="entry name" value="Aminoacid_DH-like_N_sf"/>
</dbReference>